<protein>
    <submittedName>
        <fullName evidence="1">Uncharacterized protein</fullName>
    </submittedName>
</protein>
<organism evidence="1 2">
    <name type="scientific">Halorientalis persicus</name>
    <dbReference type="NCBI Taxonomy" id="1367881"/>
    <lineage>
        <taxon>Archaea</taxon>
        <taxon>Methanobacteriati</taxon>
        <taxon>Methanobacteriota</taxon>
        <taxon>Stenosarchaea group</taxon>
        <taxon>Halobacteria</taxon>
        <taxon>Halobacteriales</taxon>
        <taxon>Haloarculaceae</taxon>
        <taxon>Halorientalis</taxon>
    </lineage>
</organism>
<reference evidence="2" key="1">
    <citation type="submission" date="2016-10" db="EMBL/GenBank/DDBJ databases">
        <authorList>
            <person name="Varghese N."/>
            <person name="Submissions S."/>
        </authorList>
    </citation>
    <scope>NUCLEOTIDE SEQUENCE [LARGE SCALE GENOMIC DNA]</scope>
    <source>
        <strain evidence="2">IBRC-M 10043</strain>
    </source>
</reference>
<evidence type="ECO:0000313" key="2">
    <source>
        <dbReference type="Proteomes" id="UP000198775"/>
    </source>
</evidence>
<gene>
    <name evidence="1" type="ORF">SAMN05216388_10963</name>
</gene>
<name>A0A1H8WZZ9_9EURY</name>
<keyword evidence="2" id="KW-1185">Reference proteome</keyword>
<evidence type="ECO:0000313" key="1">
    <source>
        <dbReference type="EMBL" id="SEP33275.1"/>
    </source>
</evidence>
<accession>A0A1H8WZZ9</accession>
<dbReference type="AlphaFoldDB" id="A0A1H8WZZ9"/>
<sequence>MVRFIHEEGCLLDLLFLAEFTEKQHGELRGSGLKQPHMKERIGLGIDGVHESEALVQPIRTPMAF</sequence>
<dbReference type="Proteomes" id="UP000198775">
    <property type="component" value="Unassembled WGS sequence"/>
</dbReference>
<proteinExistence type="predicted"/>
<dbReference type="EMBL" id="FOCX01000096">
    <property type="protein sequence ID" value="SEP33275.1"/>
    <property type="molecule type" value="Genomic_DNA"/>
</dbReference>